<comment type="caution">
    <text evidence="1">The sequence shown here is derived from an EMBL/GenBank/DDBJ whole genome shotgun (WGS) entry which is preliminary data.</text>
</comment>
<dbReference type="Proteomes" id="UP000315889">
    <property type="component" value="Unassembled WGS sequence"/>
</dbReference>
<dbReference type="Pfam" id="PF02597">
    <property type="entry name" value="ThiS"/>
    <property type="match status" value="1"/>
</dbReference>
<accession>A0A520MDQ0</accession>
<dbReference type="InterPro" id="IPR012675">
    <property type="entry name" value="Beta-grasp_dom_sf"/>
</dbReference>
<evidence type="ECO:0000313" key="2">
    <source>
        <dbReference type="Proteomes" id="UP000315889"/>
    </source>
</evidence>
<dbReference type="CDD" id="cd00754">
    <property type="entry name" value="Ubl_MoaD"/>
    <property type="match status" value="1"/>
</dbReference>
<dbReference type="Gene3D" id="3.10.20.30">
    <property type="match status" value="1"/>
</dbReference>
<dbReference type="InterPro" id="IPR003749">
    <property type="entry name" value="ThiS/MoaD-like"/>
</dbReference>
<sequence>MINLLFFGRLSEFTKDVSQSYECAGESMTPLIIREKLTLESKALGQELSEPQVLVAVNKMIVKWDHIVRDGDEIAFLPPVTGG</sequence>
<dbReference type="EMBL" id="SHBP01000013">
    <property type="protein sequence ID" value="RZO19324.1"/>
    <property type="molecule type" value="Genomic_DNA"/>
</dbReference>
<name>A0A520MDQ0_9GAMM</name>
<evidence type="ECO:0000313" key="1">
    <source>
        <dbReference type="EMBL" id="RZO19324.1"/>
    </source>
</evidence>
<dbReference type="SUPFAM" id="SSF54285">
    <property type="entry name" value="MoaD/ThiS"/>
    <property type="match status" value="1"/>
</dbReference>
<proteinExistence type="predicted"/>
<reference evidence="1 2" key="1">
    <citation type="submission" date="2019-02" db="EMBL/GenBank/DDBJ databases">
        <title>Prokaryotic population dynamics and viral predation in marine succession experiment using metagenomics: the confinement effect.</title>
        <authorList>
            <person name="Haro-Moreno J.M."/>
            <person name="Rodriguez-Valera F."/>
            <person name="Lopez-Perez M."/>
        </authorList>
    </citation>
    <scope>NUCLEOTIDE SEQUENCE [LARGE SCALE GENOMIC DNA]</scope>
    <source>
        <strain evidence="1">MED-G170</strain>
    </source>
</reference>
<dbReference type="InterPro" id="IPR016155">
    <property type="entry name" value="Mopterin_synth/thiamin_S_b"/>
</dbReference>
<gene>
    <name evidence="1" type="primary">moaD</name>
    <name evidence="1" type="ORF">EVB03_08080</name>
</gene>
<protein>
    <submittedName>
        <fullName evidence="1">Molybdopterin synthase sulfur carrier subunit</fullName>
    </submittedName>
</protein>
<organism evidence="1 2">
    <name type="scientific">SAR92 clade bacterium</name>
    <dbReference type="NCBI Taxonomy" id="2315479"/>
    <lineage>
        <taxon>Bacteria</taxon>
        <taxon>Pseudomonadati</taxon>
        <taxon>Pseudomonadota</taxon>
        <taxon>Gammaproteobacteria</taxon>
        <taxon>Cellvibrionales</taxon>
        <taxon>Porticoccaceae</taxon>
        <taxon>SAR92 clade</taxon>
    </lineage>
</organism>
<dbReference type="AlphaFoldDB" id="A0A520MDQ0"/>